<feature type="coiled-coil region" evidence="5">
    <location>
        <begin position="101"/>
        <end position="128"/>
    </location>
</feature>
<dbReference type="GO" id="GO:0009307">
    <property type="term" value="P:DNA restriction-modification system"/>
    <property type="evidence" value="ECO:0007669"/>
    <property type="project" value="UniProtKB-KW"/>
</dbReference>
<organism evidence="7 8">
    <name type="scientific">Candidatus Phosphoribacter hodrii</name>
    <dbReference type="NCBI Taxonomy" id="2953743"/>
    <lineage>
        <taxon>Bacteria</taxon>
        <taxon>Bacillati</taxon>
        <taxon>Actinomycetota</taxon>
        <taxon>Actinomycetes</taxon>
        <taxon>Micrococcales</taxon>
        <taxon>Dermatophilaceae</taxon>
        <taxon>Candidatus Phosphoribacter</taxon>
    </lineage>
</organism>
<dbReference type="PANTHER" id="PTHR43140:SF1">
    <property type="entry name" value="TYPE I RESTRICTION ENZYME ECOKI SPECIFICITY SUBUNIT"/>
    <property type="match status" value="1"/>
</dbReference>
<evidence type="ECO:0000256" key="4">
    <source>
        <dbReference type="ARBA" id="ARBA00038652"/>
    </source>
</evidence>
<keyword evidence="5" id="KW-0175">Coiled coil</keyword>
<protein>
    <submittedName>
        <fullName evidence="7">Restriction endonuclease subunit S</fullName>
    </submittedName>
</protein>
<comment type="caution">
    <text evidence="7">The sequence shown here is derived from an EMBL/GenBank/DDBJ whole genome shotgun (WGS) entry which is preliminary data.</text>
</comment>
<keyword evidence="7" id="KW-0255">Endonuclease</keyword>
<feature type="domain" description="Type I restriction modification DNA specificity" evidence="6">
    <location>
        <begin position="56"/>
        <end position="106"/>
    </location>
</feature>
<dbReference type="GO" id="GO:0003677">
    <property type="term" value="F:DNA binding"/>
    <property type="evidence" value="ECO:0007669"/>
    <property type="project" value="UniProtKB-KW"/>
</dbReference>
<comment type="similarity">
    <text evidence="1">Belongs to the type-I restriction system S methylase family.</text>
</comment>
<dbReference type="InterPro" id="IPR051212">
    <property type="entry name" value="Type-I_RE_S_subunit"/>
</dbReference>
<keyword evidence="7" id="KW-0378">Hydrolase</keyword>
<dbReference type="Gene3D" id="3.90.220.20">
    <property type="entry name" value="DNA methylase specificity domains"/>
    <property type="match status" value="2"/>
</dbReference>
<dbReference type="InterPro" id="IPR000055">
    <property type="entry name" value="Restrct_endonuc_typeI_TRD"/>
</dbReference>
<dbReference type="Proteomes" id="UP000886632">
    <property type="component" value="Unassembled WGS sequence"/>
</dbReference>
<dbReference type="AlphaFoldDB" id="A0A9D7T5V1"/>
<dbReference type="EMBL" id="JADKGK010000007">
    <property type="protein sequence ID" value="MBL0003051.1"/>
    <property type="molecule type" value="Genomic_DNA"/>
</dbReference>
<accession>A0A9D7T5V1</accession>
<name>A0A9D7T5V1_9MICO</name>
<evidence type="ECO:0000313" key="8">
    <source>
        <dbReference type="Proteomes" id="UP000886632"/>
    </source>
</evidence>
<dbReference type="InterPro" id="IPR044946">
    <property type="entry name" value="Restrct_endonuc_typeI_TRD_sf"/>
</dbReference>
<proteinExistence type="inferred from homology"/>
<gene>
    <name evidence="7" type="ORF">IPP00_03345</name>
</gene>
<dbReference type="SUPFAM" id="SSF116734">
    <property type="entry name" value="DNA methylase specificity domain"/>
    <property type="match status" value="2"/>
</dbReference>
<keyword evidence="2" id="KW-0680">Restriction system</keyword>
<comment type="subunit">
    <text evidence="4">The methyltransferase is composed of M and S polypeptides.</text>
</comment>
<evidence type="ECO:0000259" key="6">
    <source>
        <dbReference type="Pfam" id="PF01420"/>
    </source>
</evidence>
<evidence type="ECO:0000256" key="3">
    <source>
        <dbReference type="ARBA" id="ARBA00023125"/>
    </source>
</evidence>
<dbReference type="PANTHER" id="PTHR43140">
    <property type="entry name" value="TYPE-1 RESTRICTION ENZYME ECOKI SPECIFICITY PROTEIN"/>
    <property type="match status" value="1"/>
</dbReference>
<evidence type="ECO:0000256" key="5">
    <source>
        <dbReference type="SAM" id="Coils"/>
    </source>
</evidence>
<evidence type="ECO:0000256" key="1">
    <source>
        <dbReference type="ARBA" id="ARBA00010923"/>
    </source>
</evidence>
<evidence type="ECO:0000256" key="2">
    <source>
        <dbReference type="ARBA" id="ARBA00022747"/>
    </source>
</evidence>
<evidence type="ECO:0000313" key="7">
    <source>
        <dbReference type="EMBL" id="MBL0003051.1"/>
    </source>
</evidence>
<keyword evidence="3" id="KW-0238">DNA-binding</keyword>
<sequence length="357" mass="39811">MHEVLPGDLLIASLGEVLPRACIAPRDLGSAIVKADCIRVRLRDDVDQRWVNYSLQRPAARKWAEQHRHGVGRPRLGLRGIRAIPIPLPSLAEQRRIVEILEDHLSRLDSASHELSRASRRLLNLDESVLRALVPDDCPSRPLVDLLDAPLTNGRSVPSREGGFPVLRLTALKDAGVDLSERKAGDWSRAEASRFLVQRGDFLVARGNGSLRLVGRGSLVRAEPDEVAFPDTAIRARPRVSDLLPDFLDVMWNSRRTRSQVEAVARTSAGIYKVNQSQLERIELPSLPISFQLRVVEKMDAIDDSRRRLLDTISLAERRQQSMRRAVLAVAFEGKLTGRHADDDVMEEAASLEGATR</sequence>
<keyword evidence="7" id="KW-0540">Nuclease</keyword>
<dbReference type="GO" id="GO:0004519">
    <property type="term" value="F:endonuclease activity"/>
    <property type="evidence" value="ECO:0007669"/>
    <property type="project" value="UniProtKB-KW"/>
</dbReference>
<dbReference type="Pfam" id="PF01420">
    <property type="entry name" value="Methylase_S"/>
    <property type="match status" value="1"/>
</dbReference>
<reference evidence="7" key="1">
    <citation type="submission" date="2020-10" db="EMBL/GenBank/DDBJ databases">
        <title>Connecting structure to function with the recovery of over 1000 high-quality activated sludge metagenome-assembled genomes encoding full-length rRNA genes using long-read sequencing.</title>
        <authorList>
            <person name="Singleton C.M."/>
            <person name="Petriglieri F."/>
            <person name="Kristensen J.M."/>
            <person name="Kirkegaard R.H."/>
            <person name="Michaelsen T.Y."/>
            <person name="Andersen M.H."/>
            <person name="Karst S.M."/>
            <person name="Dueholm M.S."/>
            <person name="Nielsen P.H."/>
            <person name="Albertsen M."/>
        </authorList>
    </citation>
    <scope>NUCLEOTIDE SEQUENCE</scope>
    <source>
        <strain evidence="7">Ribe_18-Q3-R11-54_MAXAC.001</strain>
    </source>
</reference>